<name>A0A5M9NCT3_9VIBR</name>
<feature type="chain" id="PRO_5024316426" description="Tim44-like domain-containing protein" evidence="3">
    <location>
        <begin position="24"/>
        <end position="306"/>
    </location>
</feature>
<accession>A0A5M9NCT3</accession>
<feature type="signal peptide" evidence="3">
    <location>
        <begin position="1"/>
        <end position="23"/>
    </location>
</feature>
<dbReference type="OrthoDB" id="5298777at2"/>
<keyword evidence="3" id="KW-0732">Signal</keyword>
<dbReference type="RefSeq" id="WP_086712319.1">
    <property type="nucleotide sequence ID" value="NZ_AP025492.1"/>
</dbReference>
<organism evidence="5 6">
    <name type="scientific">Vibrio gigantis</name>
    <dbReference type="NCBI Taxonomy" id="296199"/>
    <lineage>
        <taxon>Bacteria</taxon>
        <taxon>Pseudomonadati</taxon>
        <taxon>Pseudomonadota</taxon>
        <taxon>Gammaproteobacteria</taxon>
        <taxon>Vibrionales</taxon>
        <taxon>Vibrionaceae</taxon>
        <taxon>Vibrio</taxon>
    </lineage>
</organism>
<evidence type="ECO:0000256" key="3">
    <source>
        <dbReference type="SAM" id="SignalP"/>
    </source>
</evidence>
<sequence>MKRFFSLVAILLVTVAVTPIAEAKKFGGGKSFGKSFKTAPAPKQQNTNSIRQDQTGKNTAANSSKKGLMGGLLGGLLAGGLLAAFFGGAFEGIQFMDILIMGLIAFLAFKFLRGMLGAKQGSMNQQNARGQQPAFGGMGQNKFEQPKQQPNVHNFEQAQPQSQPHSPNSAGGFGFGAQSDVPHNYPPGFDQAAFINGSREHYRTLQGAWNHNELNTIEEYVSPSLFEDLKAERNKLDGDQHTDVMYVDAEIVRADHDGSKAQLSLQFSGRYRDTADGIEEDITDIWHLERDLTTDNAPWLIVGIQG</sequence>
<dbReference type="SUPFAM" id="SSF54427">
    <property type="entry name" value="NTF2-like"/>
    <property type="match status" value="1"/>
</dbReference>
<feature type="domain" description="Tim44-like" evidence="4">
    <location>
        <begin position="175"/>
        <end position="306"/>
    </location>
</feature>
<proteinExistence type="predicted"/>
<evidence type="ECO:0000256" key="2">
    <source>
        <dbReference type="SAM" id="Phobius"/>
    </source>
</evidence>
<gene>
    <name evidence="5" type="ORF">F4W18_19630</name>
</gene>
<dbReference type="InterPro" id="IPR032710">
    <property type="entry name" value="NTF2-like_dom_sf"/>
</dbReference>
<dbReference type="AlphaFoldDB" id="A0A5M9NCT3"/>
<dbReference type="PANTHER" id="PTHR41542:SF1">
    <property type="entry name" value="BLL5807 PROTEIN"/>
    <property type="match status" value="1"/>
</dbReference>
<protein>
    <recommendedName>
        <fullName evidence="4">Tim44-like domain-containing protein</fullName>
    </recommendedName>
</protein>
<dbReference type="PANTHER" id="PTHR41542">
    <property type="entry name" value="BLL5807 PROTEIN"/>
    <property type="match status" value="1"/>
</dbReference>
<evidence type="ECO:0000259" key="4">
    <source>
        <dbReference type="SMART" id="SM00978"/>
    </source>
</evidence>
<feature type="compositionally biased region" description="Polar residues" evidence="1">
    <location>
        <begin position="43"/>
        <end position="63"/>
    </location>
</feature>
<feature type="compositionally biased region" description="Polar residues" evidence="1">
    <location>
        <begin position="142"/>
        <end position="169"/>
    </location>
</feature>
<dbReference type="Pfam" id="PF04280">
    <property type="entry name" value="Tim44"/>
    <property type="match status" value="1"/>
</dbReference>
<comment type="caution">
    <text evidence="5">The sequence shown here is derived from an EMBL/GenBank/DDBJ whole genome shotgun (WGS) entry which is preliminary data.</text>
</comment>
<keyword evidence="2" id="KW-1133">Transmembrane helix</keyword>
<dbReference type="SMART" id="SM00978">
    <property type="entry name" value="Tim44"/>
    <property type="match status" value="1"/>
</dbReference>
<dbReference type="EMBL" id="VXJS01000013">
    <property type="protein sequence ID" value="KAA8668344.1"/>
    <property type="molecule type" value="Genomic_DNA"/>
</dbReference>
<dbReference type="InterPro" id="IPR007379">
    <property type="entry name" value="Tim44-like_dom"/>
</dbReference>
<evidence type="ECO:0000313" key="5">
    <source>
        <dbReference type="EMBL" id="KAA8668344.1"/>
    </source>
</evidence>
<evidence type="ECO:0000313" key="6">
    <source>
        <dbReference type="Proteomes" id="UP000322521"/>
    </source>
</evidence>
<feature type="transmembrane region" description="Helical" evidence="2">
    <location>
        <begin position="67"/>
        <end position="86"/>
    </location>
</feature>
<reference evidence="5 6" key="1">
    <citation type="submission" date="2019-09" db="EMBL/GenBank/DDBJ databases">
        <title>Draft genome sequence of various Type strains from the CCUG.</title>
        <authorList>
            <person name="Pineiro-Iglesias B."/>
            <person name="Tunovic T."/>
            <person name="Unosson C."/>
            <person name="Inganas E."/>
            <person name="Ohlen M."/>
            <person name="Cardew S."/>
            <person name="Jensie-Markopoulos S."/>
            <person name="Salva-Serra F."/>
            <person name="Jaen-Luchoro D."/>
            <person name="Karlsson R."/>
            <person name="Svensson-Stadler L."/>
            <person name="Chun J."/>
            <person name="Moore E."/>
        </authorList>
    </citation>
    <scope>NUCLEOTIDE SEQUENCE [LARGE SCALE GENOMIC DNA]</scope>
    <source>
        <strain evidence="5 6">CCUG 56969T</strain>
    </source>
</reference>
<dbReference type="Gene3D" id="3.10.450.240">
    <property type="match status" value="1"/>
</dbReference>
<feature type="region of interest" description="Disordered" evidence="1">
    <location>
        <begin position="123"/>
        <end position="177"/>
    </location>
</feature>
<evidence type="ECO:0000256" key="1">
    <source>
        <dbReference type="SAM" id="MobiDB-lite"/>
    </source>
</evidence>
<dbReference type="Proteomes" id="UP000322521">
    <property type="component" value="Unassembled WGS sequence"/>
</dbReference>
<feature type="transmembrane region" description="Helical" evidence="2">
    <location>
        <begin position="98"/>
        <end position="116"/>
    </location>
</feature>
<keyword evidence="2" id="KW-0472">Membrane</keyword>
<feature type="region of interest" description="Disordered" evidence="1">
    <location>
        <begin position="36"/>
        <end position="63"/>
    </location>
</feature>
<keyword evidence="6" id="KW-1185">Reference proteome</keyword>
<keyword evidence="2" id="KW-0812">Transmembrane</keyword>